<name>A0A841IRV3_9ACTN</name>
<evidence type="ECO:0008006" key="4">
    <source>
        <dbReference type="Google" id="ProtNLM"/>
    </source>
</evidence>
<keyword evidence="1" id="KW-0732">Signal</keyword>
<evidence type="ECO:0000313" key="3">
    <source>
        <dbReference type="Proteomes" id="UP000536604"/>
    </source>
</evidence>
<organism evidence="2 3">
    <name type="scientific">Nocardiopsis algeriensis</name>
    <dbReference type="NCBI Taxonomy" id="1478215"/>
    <lineage>
        <taxon>Bacteria</taxon>
        <taxon>Bacillati</taxon>
        <taxon>Actinomycetota</taxon>
        <taxon>Actinomycetes</taxon>
        <taxon>Streptosporangiales</taxon>
        <taxon>Nocardiopsidaceae</taxon>
        <taxon>Nocardiopsis</taxon>
    </lineage>
</organism>
<sequence>MLRKFSIAGAVAGAAFAAVLAASPASAGSDEQANLNLQGDGIVCNSDSAQGLVAVNIPLLNYDETGDCGSSAVNTNIDD</sequence>
<dbReference type="EMBL" id="JACHJO010000008">
    <property type="protein sequence ID" value="MBB6120974.1"/>
    <property type="molecule type" value="Genomic_DNA"/>
</dbReference>
<accession>A0A841IRV3</accession>
<protein>
    <recommendedName>
        <fullName evidence="4">Small secreted domain DUF320</fullName>
    </recommendedName>
</protein>
<evidence type="ECO:0000313" key="2">
    <source>
        <dbReference type="EMBL" id="MBB6120974.1"/>
    </source>
</evidence>
<dbReference type="RefSeq" id="WP_184292424.1">
    <property type="nucleotide sequence ID" value="NZ_JACHJO010000008.1"/>
</dbReference>
<dbReference type="Proteomes" id="UP000536604">
    <property type="component" value="Unassembled WGS sequence"/>
</dbReference>
<evidence type="ECO:0000256" key="1">
    <source>
        <dbReference type="SAM" id="SignalP"/>
    </source>
</evidence>
<reference evidence="2 3" key="1">
    <citation type="submission" date="2020-08" db="EMBL/GenBank/DDBJ databases">
        <title>Genomic Encyclopedia of Type Strains, Phase III (KMG-III): the genomes of soil and plant-associated and newly described type strains.</title>
        <authorList>
            <person name="Whitman W."/>
        </authorList>
    </citation>
    <scope>NUCLEOTIDE SEQUENCE [LARGE SCALE GENOMIC DNA]</scope>
    <source>
        <strain evidence="2 3">CECT 8712</strain>
    </source>
</reference>
<dbReference type="AlphaFoldDB" id="A0A841IRV3"/>
<comment type="caution">
    <text evidence="2">The sequence shown here is derived from an EMBL/GenBank/DDBJ whole genome shotgun (WGS) entry which is preliminary data.</text>
</comment>
<proteinExistence type="predicted"/>
<feature type="chain" id="PRO_5033067940" description="Small secreted domain DUF320" evidence="1">
    <location>
        <begin position="28"/>
        <end position="79"/>
    </location>
</feature>
<feature type="signal peptide" evidence="1">
    <location>
        <begin position="1"/>
        <end position="27"/>
    </location>
</feature>
<keyword evidence="3" id="KW-1185">Reference proteome</keyword>
<gene>
    <name evidence="2" type="ORF">FHS13_002935</name>
</gene>